<dbReference type="RefSeq" id="XP_019031521.1">
    <property type="nucleotide sequence ID" value="XM_019176593.1"/>
</dbReference>
<reference evidence="2 3" key="1">
    <citation type="submission" date="2016-06" db="EMBL/GenBank/DDBJ databases">
        <title>Evolution of pathogenesis and genome organization in the Tremellales.</title>
        <authorList>
            <person name="Cuomo C."/>
            <person name="Litvintseva A."/>
            <person name="Heitman J."/>
            <person name="Chen Y."/>
            <person name="Sun S."/>
            <person name="Springer D."/>
            <person name="Dromer F."/>
            <person name="Young S."/>
            <person name="Zeng Q."/>
            <person name="Chapman S."/>
            <person name="Gujja S."/>
            <person name="Saif S."/>
            <person name="Birren B."/>
        </authorList>
    </citation>
    <scope>NUCLEOTIDE SEQUENCE [LARGE SCALE GENOMIC DNA]</scope>
    <source>
        <strain evidence="2 3">CBS 7118</strain>
    </source>
</reference>
<dbReference type="OrthoDB" id="10461951at2759"/>
<proteinExistence type="predicted"/>
<protein>
    <submittedName>
        <fullName evidence="2">Uncharacterized protein</fullName>
    </submittedName>
</protein>
<feature type="region of interest" description="Disordered" evidence="1">
    <location>
        <begin position="237"/>
        <end position="283"/>
    </location>
</feature>
<evidence type="ECO:0000256" key="1">
    <source>
        <dbReference type="SAM" id="MobiDB-lite"/>
    </source>
</evidence>
<name>A0A1E3J6X6_9TREE</name>
<sequence length="283" mass="30568">MVDITGAQSLTTPLNAYHETMASHNAIVGESGNLDAVYESVRTCEDSSSIHTQESSSDETSELRQIATQLPFIKELGDPICLDWLIPLIDYSPISSGRSRLPALVSPSSCEYSDDDEPPFSPTDISGDSPRTMDTTRRFRTRPSLKKLFVKKDRSTRKTPGNKMGPAQAMTYKGHKRQKPSIPGAISFLAPKDATASASSPTKPLSGAVGAMWEIPPLPALPPFAMPKTHFERALEEVNRDRSQVTETGLEGVKLVKAPEDSSGVIQDKVTEKKGGGGKKVGV</sequence>
<evidence type="ECO:0000313" key="3">
    <source>
        <dbReference type="Proteomes" id="UP000094819"/>
    </source>
</evidence>
<feature type="region of interest" description="Disordered" evidence="1">
    <location>
        <begin position="107"/>
        <end position="135"/>
    </location>
</feature>
<keyword evidence="3" id="KW-1185">Reference proteome</keyword>
<feature type="region of interest" description="Disordered" evidence="1">
    <location>
        <begin position="154"/>
        <end position="183"/>
    </location>
</feature>
<dbReference type="GeneID" id="30193688"/>
<organism evidence="2 3">
    <name type="scientific">Cryptococcus wingfieldii CBS 7118</name>
    <dbReference type="NCBI Taxonomy" id="1295528"/>
    <lineage>
        <taxon>Eukaryota</taxon>
        <taxon>Fungi</taxon>
        <taxon>Dikarya</taxon>
        <taxon>Basidiomycota</taxon>
        <taxon>Agaricomycotina</taxon>
        <taxon>Tremellomycetes</taxon>
        <taxon>Tremellales</taxon>
        <taxon>Cryptococcaceae</taxon>
        <taxon>Cryptococcus</taxon>
    </lineage>
</organism>
<dbReference type="Proteomes" id="UP000094819">
    <property type="component" value="Unassembled WGS sequence"/>
</dbReference>
<gene>
    <name evidence="2" type="ORF">L198_04475</name>
</gene>
<accession>A0A1E3J6X6</accession>
<comment type="caution">
    <text evidence="2">The sequence shown here is derived from an EMBL/GenBank/DDBJ whole genome shotgun (WGS) entry which is preliminary data.</text>
</comment>
<dbReference type="EMBL" id="AWGH01000012">
    <property type="protein sequence ID" value="ODN95856.1"/>
    <property type="molecule type" value="Genomic_DNA"/>
</dbReference>
<evidence type="ECO:0000313" key="2">
    <source>
        <dbReference type="EMBL" id="ODN95856.1"/>
    </source>
</evidence>
<dbReference type="AlphaFoldDB" id="A0A1E3J6X6"/>